<gene>
    <name evidence="2" type="ORF">B5V51_193</name>
</gene>
<evidence type="ECO:0000313" key="2">
    <source>
        <dbReference type="EMBL" id="PCG73067.1"/>
    </source>
</evidence>
<sequence length="173" mass="19342">MSVCNVEVIKKIGKYYNVPVGTVCYNTDKVLTTVLNKQSIEGFATIVLKLASSGGIKLNQEQLLLSYQWLEHIAMYANQAAANPVFAQSFLKDINKALEKNTYLTGQSLNVTDVAAYYVLYPLIERLSITEREGLMHLCRWTRHIQAQPRVCTNQAPLTLNTLNLSILAPAVH</sequence>
<protein>
    <recommendedName>
        <fullName evidence="1">Nuclear-export cofactor Arc1-like N-terminal domain-containing protein</fullName>
    </recommendedName>
</protein>
<dbReference type="InterPro" id="IPR042450">
    <property type="entry name" value="EEF1E1"/>
</dbReference>
<dbReference type="PANTHER" id="PTHR44490">
    <property type="entry name" value="EUKARYOTIC TRANSLATION ELONGATION FACTOR 1 EPSILON-1"/>
    <property type="match status" value="1"/>
</dbReference>
<dbReference type="GO" id="GO:0043517">
    <property type="term" value="P:positive regulation of DNA damage response, signal transduction by p53 class mediator"/>
    <property type="evidence" value="ECO:0007669"/>
    <property type="project" value="InterPro"/>
</dbReference>
<dbReference type="InterPro" id="IPR053836">
    <property type="entry name" value="Arc1-like_N"/>
</dbReference>
<dbReference type="EMBL" id="NWSH01001023">
    <property type="protein sequence ID" value="PCG73067.1"/>
    <property type="molecule type" value="Genomic_DNA"/>
</dbReference>
<feature type="domain" description="Nuclear-export cofactor Arc1-like N-terminal" evidence="1">
    <location>
        <begin position="86"/>
        <end position="147"/>
    </location>
</feature>
<dbReference type="Gene3D" id="1.20.1050.10">
    <property type="match status" value="1"/>
</dbReference>
<dbReference type="SUPFAM" id="SSF47616">
    <property type="entry name" value="GST C-terminal domain-like"/>
    <property type="match status" value="1"/>
</dbReference>
<dbReference type="GO" id="GO:0005634">
    <property type="term" value="C:nucleus"/>
    <property type="evidence" value="ECO:0007669"/>
    <property type="project" value="TreeGrafter"/>
</dbReference>
<dbReference type="GO" id="GO:0005737">
    <property type="term" value="C:cytoplasm"/>
    <property type="evidence" value="ECO:0007669"/>
    <property type="project" value="TreeGrafter"/>
</dbReference>
<dbReference type="PANTHER" id="PTHR44490:SF1">
    <property type="entry name" value="EUKARYOTIC TRANSLATION ELONGATION FACTOR 1 EPSILON-1"/>
    <property type="match status" value="1"/>
</dbReference>
<name>A0A2A4JLY1_HELVI</name>
<evidence type="ECO:0000259" key="1">
    <source>
        <dbReference type="Pfam" id="PF21972"/>
    </source>
</evidence>
<reference evidence="2" key="1">
    <citation type="submission" date="2017-09" db="EMBL/GenBank/DDBJ databases">
        <title>Contemporary evolution of a Lepidopteran species, Heliothis virescens, in response to modern agricultural practices.</title>
        <authorList>
            <person name="Fritz M.L."/>
            <person name="Deyonke A.M."/>
            <person name="Papanicolaou A."/>
            <person name="Micinski S."/>
            <person name="Westbrook J."/>
            <person name="Gould F."/>
        </authorList>
    </citation>
    <scope>NUCLEOTIDE SEQUENCE [LARGE SCALE GENOMIC DNA]</scope>
    <source>
        <strain evidence="2">HvINT-</strain>
        <tissue evidence="2">Whole body</tissue>
    </source>
</reference>
<proteinExistence type="predicted"/>
<dbReference type="STRING" id="7102.A0A2A4JLY1"/>
<organism evidence="2">
    <name type="scientific">Heliothis virescens</name>
    <name type="common">Tobacco budworm moth</name>
    <dbReference type="NCBI Taxonomy" id="7102"/>
    <lineage>
        <taxon>Eukaryota</taxon>
        <taxon>Metazoa</taxon>
        <taxon>Ecdysozoa</taxon>
        <taxon>Arthropoda</taxon>
        <taxon>Hexapoda</taxon>
        <taxon>Insecta</taxon>
        <taxon>Pterygota</taxon>
        <taxon>Neoptera</taxon>
        <taxon>Endopterygota</taxon>
        <taxon>Lepidoptera</taxon>
        <taxon>Glossata</taxon>
        <taxon>Ditrysia</taxon>
        <taxon>Noctuoidea</taxon>
        <taxon>Noctuidae</taxon>
        <taxon>Heliothinae</taxon>
        <taxon>Heliothis</taxon>
    </lineage>
</organism>
<dbReference type="GO" id="GO:0017101">
    <property type="term" value="C:aminoacyl-tRNA synthetase multienzyme complex"/>
    <property type="evidence" value="ECO:0007669"/>
    <property type="project" value="InterPro"/>
</dbReference>
<dbReference type="AlphaFoldDB" id="A0A2A4JLY1"/>
<dbReference type="Pfam" id="PF21972">
    <property type="entry name" value="Arc1p_N_like"/>
    <property type="match status" value="1"/>
</dbReference>
<comment type="caution">
    <text evidence="2">The sequence shown here is derived from an EMBL/GenBank/DDBJ whole genome shotgun (WGS) entry which is preliminary data.</text>
</comment>
<dbReference type="InterPro" id="IPR036282">
    <property type="entry name" value="Glutathione-S-Trfase_C_sf"/>
</dbReference>
<accession>A0A2A4JLY1</accession>